<dbReference type="AlphaFoldDB" id="A0A428RBS8"/>
<evidence type="ECO:0000256" key="6">
    <source>
        <dbReference type="ARBA" id="ARBA00023136"/>
    </source>
</evidence>
<proteinExistence type="predicted"/>
<evidence type="ECO:0000259" key="9">
    <source>
        <dbReference type="Pfam" id="PF00324"/>
    </source>
</evidence>
<dbReference type="FunFam" id="1.20.1740.10:FF:000006">
    <property type="entry name" value="General amino acid permease"/>
    <property type="match status" value="1"/>
</dbReference>
<dbReference type="InterPro" id="IPR004840">
    <property type="entry name" value="Amino_acid_permease_CS"/>
</dbReference>
<feature type="transmembrane region" description="Helical" evidence="8">
    <location>
        <begin position="313"/>
        <end position="340"/>
    </location>
</feature>
<keyword evidence="5 8" id="KW-1133">Transmembrane helix</keyword>
<keyword evidence="2" id="KW-0813">Transport</keyword>
<feature type="transmembrane region" description="Helical" evidence="8">
    <location>
        <begin position="179"/>
        <end position="203"/>
    </location>
</feature>
<dbReference type="Proteomes" id="UP000287972">
    <property type="component" value="Unassembled WGS sequence"/>
</dbReference>
<dbReference type="Pfam" id="PF00324">
    <property type="entry name" value="AA_permease"/>
    <property type="match status" value="1"/>
</dbReference>
<dbReference type="PROSITE" id="PS00218">
    <property type="entry name" value="AMINO_ACID_PERMEASE_1"/>
    <property type="match status" value="1"/>
</dbReference>
<comment type="caution">
    <text evidence="10">The sequence shown here is derived from an EMBL/GenBank/DDBJ whole genome shotgun (WGS) entry which is preliminary data.</text>
</comment>
<dbReference type="PANTHER" id="PTHR43341:SF4">
    <property type="entry name" value="ARGININE PERMEASE CAN1-RELATED"/>
    <property type="match status" value="1"/>
</dbReference>
<dbReference type="Gene3D" id="1.20.1740.10">
    <property type="entry name" value="Amino acid/polyamine transporter I"/>
    <property type="match status" value="1"/>
</dbReference>
<feature type="transmembrane region" description="Helical" evidence="8">
    <location>
        <begin position="374"/>
        <end position="392"/>
    </location>
</feature>
<feature type="transmembrane region" description="Helical" evidence="8">
    <location>
        <begin position="73"/>
        <end position="102"/>
    </location>
</feature>
<keyword evidence="3 8" id="KW-0812">Transmembrane</keyword>
<dbReference type="GO" id="GO:0016020">
    <property type="term" value="C:membrane"/>
    <property type="evidence" value="ECO:0007669"/>
    <property type="project" value="UniProtKB-SubCell"/>
</dbReference>
<dbReference type="InterPro" id="IPR004841">
    <property type="entry name" value="AA-permease/SLC12A_dom"/>
</dbReference>
<protein>
    <recommendedName>
        <fullName evidence="9">Amino acid permease/ SLC12A domain-containing protein</fullName>
    </recommendedName>
</protein>
<reference evidence="10 11" key="1">
    <citation type="submission" date="2017-06" db="EMBL/GenBank/DDBJ databases">
        <title>Comparative genomic analysis of Ambrosia Fusariam Clade fungi.</title>
        <authorList>
            <person name="Stajich J.E."/>
            <person name="Carrillo J."/>
            <person name="Kijimoto T."/>
            <person name="Eskalen A."/>
            <person name="O'Donnell K."/>
            <person name="Kasson M."/>
        </authorList>
    </citation>
    <scope>NUCLEOTIDE SEQUENCE [LARGE SCALE GENOMIC DNA]</scope>
    <source>
        <strain evidence="10 11">NRRL62606</strain>
    </source>
</reference>
<dbReference type="EMBL" id="NKCL01000379">
    <property type="protein sequence ID" value="RSL74968.1"/>
    <property type="molecule type" value="Genomic_DNA"/>
</dbReference>
<evidence type="ECO:0000313" key="10">
    <source>
        <dbReference type="EMBL" id="RSL74968.1"/>
    </source>
</evidence>
<dbReference type="InterPro" id="IPR050524">
    <property type="entry name" value="APC_YAT"/>
</dbReference>
<evidence type="ECO:0000313" key="11">
    <source>
        <dbReference type="Proteomes" id="UP000287972"/>
    </source>
</evidence>
<feature type="transmembrane region" description="Helical" evidence="8">
    <location>
        <begin position="273"/>
        <end position="293"/>
    </location>
</feature>
<evidence type="ECO:0000256" key="7">
    <source>
        <dbReference type="SAM" id="MobiDB-lite"/>
    </source>
</evidence>
<feature type="transmembrane region" description="Helical" evidence="8">
    <location>
        <begin position="398"/>
        <end position="419"/>
    </location>
</feature>
<organism evidence="10 11">
    <name type="scientific">Fusarium floridanum</name>
    <dbReference type="NCBI Taxonomy" id="1325733"/>
    <lineage>
        <taxon>Eukaryota</taxon>
        <taxon>Fungi</taxon>
        <taxon>Dikarya</taxon>
        <taxon>Ascomycota</taxon>
        <taxon>Pezizomycotina</taxon>
        <taxon>Sordariomycetes</taxon>
        <taxon>Hypocreomycetidae</taxon>
        <taxon>Hypocreales</taxon>
        <taxon>Nectriaceae</taxon>
        <taxon>Fusarium</taxon>
        <taxon>Fusarium solani species complex</taxon>
    </lineage>
</organism>
<evidence type="ECO:0000256" key="3">
    <source>
        <dbReference type="ARBA" id="ARBA00022692"/>
    </source>
</evidence>
<evidence type="ECO:0000256" key="4">
    <source>
        <dbReference type="ARBA" id="ARBA00022970"/>
    </source>
</evidence>
<feature type="domain" description="Amino acid permease/ SLC12A" evidence="9">
    <location>
        <begin position="43"/>
        <end position="501"/>
    </location>
</feature>
<keyword evidence="11" id="KW-1185">Reference proteome</keyword>
<feature type="transmembrane region" description="Helical" evidence="8">
    <location>
        <begin position="448"/>
        <end position="471"/>
    </location>
</feature>
<feature type="region of interest" description="Disordered" evidence="7">
    <location>
        <begin position="1"/>
        <end position="36"/>
    </location>
</feature>
<feature type="transmembrane region" description="Helical" evidence="8">
    <location>
        <begin position="150"/>
        <end position="173"/>
    </location>
</feature>
<feature type="transmembrane region" description="Helical" evidence="8">
    <location>
        <begin position="477"/>
        <end position="496"/>
    </location>
</feature>
<dbReference type="PIRSF" id="PIRSF006060">
    <property type="entry name" value="AA_transporter"/>
    <property type="match status" value="1"/>
</dbReference>
<keyword evidence="6 8" id="KW-0472">Membrane</keyword>
<evidence type="ECO:0000256" key="2">
    <source>
        <dbReference type="ARBA" id="ARBA00022448"/>
    </source>
</evidence>
<keyword evidence="4" id="KW-0029">Amino-acid transport</keyword>
<feature type="transmembrane region" description="Helical" evidence="8">
    <location>
        <begin position="44"/>
        <end position="66"/>
    </location>
</feature>
<evidence type="ECO:0000256" key="1">
    <source>
        <dbReference type="ARBA" id="ARBA00004141"/>
    </source>
</evidence>
<dbReference type="PANTHER" id="PTHR43341">
    <property type="entry name" value="AMINO ACID PERMEASE"/>
    <property type="match status" value="1"/>
</dbReference>
<sequence>MLLESSSADEKSPRASNEKKISTSREDVETGESGLDRGMNSRHLQFIAIGGTIGTGLFLGVGPALAKAGPVSLLIAFLFMGSVVYAVMVSLGEMASYIPIAGSFTSYAARFVDPSIGFAMGWIYWFSWSITFALELTAAGMIIQYWDSSLSLAIWIAVFWFIFTALNFLPIRWFGEVEMWFSMIKVVTIVGFIIFSICINAGVGKEGYIGFTYWKNPGPFNTHMDIEGPTGRFVGFWAVLVTAGFSYQGTELVGVGAGETANPRKAIPEAIRWTFWGIFGLFMATVFFVGLNVPSNDPALDTGATDASASPLVIVAARAGVSVLPHIINAVLLTAVLSAANSNVYSSSRIMVALAEDGLAPAFMKRTNKFGTPYYAVGACSVLGLLGFINLSSGGETVFNWLLNISATSCFITWVLINVCHIRFQQVMRVQGIPRSELPYHAPFQPYLSYYGAFFVALITITCGFTVFIEWNTGDFFSNYVSLMLFFVAYVGHKVICRTKVVPLAEVDLSRGRSDM</sequence>
<gene>
    <name evidence="10" type="ORF">CEP51_011301</name>
</gene>
<feature type="compositionally biased region" description="Basic and acidic residues" evidence="7">
    <location>
        <begin position="8"/>
        <end position="28"/>
    </location>
</feature>
<accession>A0A428RBS8</accession>
<feature type="transmembrane region" description="Helical" evidence="8">
    <location>
        <begin position="122"/>
        <end position="143"/>
    </location>
</feature>
<comment type="subcellular location">
    <subcellularLocation>
        <location evidence="1">Membrane</location>
        <topology evidence="1">Multi-pass membrane protein</topology>
    </subcellularLocation>
</comment>
<name>A0A428RBS8_9HYPO</name>
<dbReference type="GO" id="GO:0015171">
    <property type="term" value="F:amino acid transmembrane transporter activity"/>
    <property type="evidence" value="ECO:0007669"/>
    <property type="project" value="TreeGrafter"/>
</dbReference>
<evidence type="ECO:0000256" key="8">
    <source>
        <dbReference type="SAM" id="Phobius"/>
    </source>
</evidence>
<evidence type="ECO:0000256" key="5">
    <source>
        <dbReference type="ARBA" id="ARBA00022989"/>
    </source>
</evidence>